<dbReference type="OrthoDB" id="10525734at2759"/>
<dbReference type="Proteomes" id="UP000268350">
    <property type="component" value="Unassembled WGS sequence"/>
</dbReference>
<feature type="region of interest" description="Disordered" evidence="1">
    <location>
        <begin position="51"/>
        <end position="141"/>
    </location>
</feature>
<feature type="compositionally biased region" description="Basic and acidic residues" evidence="1">
    <location>
        <begin position="61"/>
        <end position="120"/>
    </location>
</feature>
<accession>A0A3B0KRF1</accession>
<dbReference type="EMBL" id="OUUW01000018">
    <property type="protein sequence ID" value="SPP89229.1"/>
    <property type="molecule type" value="Genomic_DNA"/>
</dbReference>
<dbReference type="AlphaFoldDB" id="A0A3B0KRF1"/>
<gene>
    <name evidence="2" type="ORF">DGUA_6G019487</name>
</gene>
<feature type="compositionally biased region" description="Acidic residues" evidence="1">
    <location>
        <begin position="121"/>
        <end position="130"/>
    </location>
</feature>
<evidence type="ECO:0000313" key="3">
    <source>
        <dbReference type="Proteomes" id="UP000268350"/>
    </source>
</evidence>
<evidence type="ECO:0000313" key="2">
    <source>
        <dbReference type="EMBL" id="SPP89229.1"/>
    </source>
</evidence>
<reference evidence="3" key="1">
    <citation type="submission" date="2018-01" db="EMBL/GenBank/DDBJ databases">
        <authorList>
            <person name="Alioto T."/>
            <person name="Alioto T."/>
        </authorList>
    </citation>
    <scope>NUCLEOTIDE SEQUENCE [LARGE SCALE GENOMIC DNA]</scope>
</reference>
<evidence type="ECO:0000256" key="1">
    <source>
        <dbReference type="SAM" id="MobiDB-lite"/>
    </source>
</evidence>
<proteinExistence type="predicted"/>
<name>A0A3B0KRF1_DROGU</name>
<organism evidence="2 3">
    <name type="scientific">Drosophila guanche</name>
    <name type="common">Fruit fly</name>
    <dbReference type="NCBI Taxonomy" id="7266"/>
    <lineage>
        <taxon>Eukaryota</taxon>
        <taxon>Metazoa</taxon>
        <taxon>Ecdysozoa</taxon>
        <taxon>Arthropoda</taxon>
        <taxon>Hexapoda</taxon>
        <taxon>Insecta</taxon>
        <taxon>Pterygota</taxon>
        <taxon>Neoptera</taxon>
        <taxon>Endopterygota</taxon>
        <taxon>Diptera</taxon>
        <taxon>Brachycera</taxon>
        <taxon>Muscomorpha</taxon>
        <taxon>Ephydroidea</taxon>
        <taxon>Drosophilidae</taxon>
        <taxon>Drosophila</taxon>
        <taxon>Sophophora</taxon>
    </lineage>
</organism>
<sequence length="169" mass="19979">MLEEKRVYHSGILFRYWLVYELIFMAVAEQQKKQEGKLQRWMLHELLKRILPQDEEQQPQEEPKEKPQEEPQEKDEKQPQDKSQQKSQEKPGKKAQEQPQEKDEEQPKQMPEEEPQKEPQEQPDGEDNEQPQEQLHEEQGAPLLTTLRNKLIPAAMGLTALCVIKAIIH</sequence>
<protein>
    <submittedName>
        <fullName evidence="2">Uncharacterized protein</fullName>
    </submittedName>
</protein>
<keyword evidence="3" id="KW-1185">Reference proteome</keyword>